<dbReference type="AlphaFoldDB" id="A0A917RZA4"/>
<reference evidence="1" key="2">
    <citation type="submission" date="2020-09" db="EMBL/GenBank/DDBJ databases">
        <authorList>
            <person name="Sun Q."/>
            <person name="Ohkuma M."/>
        </authorList>
    </citation>
    <scope>NUCLEOTIDE SEQUENCE</scope>
    <source>
        <strain evidence="1">JCM 15325</strain>
    </source>
</reference>
<comment type="caution">
    <text evidence="1">The sequence shown here is derived from an EMBL/GenBank/DDBJ whole genome shotgun (WGS) entry which is preliminary data.</text>
</comment>
<protein>
    <submittedName>
        <fullName evidence="1">Uncharacterized protein</fullName>
    </submittedName>
</protein>
<dbReference type="Proteomes" id="UP000654670">
    <property type="component" value="Unassembled WGS sequence"/>
</dbReference>
<name>A0A917RZA4_9BACL</name>
<dbReference type="EMBL" id="BMOK01000002">
    <property type="protein sequence ID" value="GGL44186.1"/>
    <property type="molecule type" value="Genomic_DNA"/>
</dbReference>
<organism evidence="1 2">
    <name type="scientific">Sporolactobacillus putidus</name>
    <dbReference type="NCBI Taxonomy" id="492735"/>
    <lineage>
        <taxon>Bacteria</taxon>
        <taxon>Bacillati</taxon>
        <taxon>Bacillota</taxon>
        <taxon>Bacilli</taxon>
        <taxon>Bacillales</taxon>
        <taxon>Sporolactobacillaceae</taxon>
        <taxon>Sporolactobacillus</taxon>
    </lineage>
</organism>
<accession>A0A917RZA4</accession>
<proteinExistence type="predicted"/>
<evidence type="ECO:0000313" key="2">
    <source>
        <dbReference type="Proteomes" id="UP000654670"/>
    </source>
</evidence>
<reference evidence="1" key="1">
    <citation type="journal article" date="2014" name="Int. J. Syst. Evol. Microbiol.">
        <title>Complete genome sequence of Corynebacterium casei LMG S-19264T (=DSM 44701T), isolated from a smear-ripened cheese.</title>
        <authorList>
            <consortium name="US DOE Joint Genome Institute (JGI-PGF)"/>
            <person name="Walter F."/>
            <person name="Albersmeier A."/>
            <person name="Kalinowski J."/>
            <person name="Ruckert C."/>
        </authorList>
    </citation>
    <scope>NUCLEOTIDE SEQUENCE</scope>
    <source>
        <strain evidence="1">JCM 15325</strain>
    </source>
</reference>
<sequence length="509" mass="55651">MNLQPYAVNQSQMIGTFEPDQILRGRVLEILPDRTALVQLGAERMVARVGVIVPPLKIGQDYLFQIRQNTNPLLAKVIDRRSPGTDQPAGSVVDDVRTAFNLKNDSVTRQIIQAFLDHGDSLSRHSVLAARALLGGGAGALKDIPVIRWMLNRGLPMTPAFFQTAKNQINAPTLSTQLTDLKNALNQLTHQTPPTQSLKAALDKLAAIKGTPPLSLAAGLVGQSKAAALLKSFLKEQDPGLQLSDVKQAAFVKFLRSPMTVPDTAVMLNKIGSSLQPEAFIGSFRGYIAAHSGETVLQNVLNGTGSPGLLFNVLKQVGFDYEHSLGILLENGNPAETGSIKEKLLTVMQDVKTPNEIRKMSAQAVQRITGEQIQMASSDPLVAQFLLQLPVPFQKEIRNATVYWEGKKNGQGTIDPDYCTILFSLDLKYLKKTLVGMRVQNRSVTLTVQNDFSDLGPLLKKGRPILAEQLEALNYHLVSFVQTKKLDDRLIAKLARPLAVSNYTLDVKI</sequence>
<dbReference type="RefSeq" id="WP_188801528.1">
    <property type="nucleotide sequence ID" value="NZ_BMOK01000002.1"/>
</dbReference>
<evidence type="ECO:0000313" key="1">
    <source>
        <dbReference type="EMBL" id="GGL44186.1"/>
    </source>
</evidence>
<gene>
    <name evidence="1" type="ORF">GCM10007968_05260</name>
</gene>
<keyword evidence="2" id="KW-1185">Reference proteome</keyword>